<feature type="transmembrane region" description="Helical" evidence="8">
    <location>
        <begin position="172"/>
        <end position="189"/>
    </location>
</feature>
<dbReference type="RefSeq" id="WP_043750821.1">
    <property type="nucleotide sequence ID" value="NZ_AQQX01000006.1"/>
</dbReference>
<gene>
    <name evidence="9" type="ORF">ATO9_15215</name>
</gene>
<dbReference type="PANTHER" id="PTHR30269">
    <property type="entry name" value="TRANSMEMBRANE PROTEIN YFCA"/>
    <property type="match status" value="1"/>
</dbReference>
<proteinExistence type="inferred from homology"/>
<evidence type="ECO:0000256" key="2">
    <source>
        <dbReference type="ARBA" id="ARBA00009142"/>
    </source>
</evidence>
<name>A0A0A0EBY0_9RHOB</name>
<feature type="transmembrane region" description="Helical" evidence="8">
    <location>
        <begin position="105"/>
        <end position="125"/>
    </location>
</feature>
<comment type="similarity">
    <text evidence="2 8">Belongs to the 4-toluene sulfonate uptake permease (TSUP) (TC 2.A.102) family.</text>
</comment>
<evidence type="ECO:0000256" key="8">
    <source>
        <dbReference type="RuleBase" id="RU363041"/>
    </source>
</evidence>
<dbReference type="EMBL" id="AQQX01000006">
    <property type="protein sequence ID" value="KGM47944.1"/>
    <property type="molecule type" value="Genomic_DNA"/>
</dbReference>
<keyword evidence="5 8" id="KW-0812">Transmembrane</keyword>
<reference evidence="9 10" key="1">
    <citation type="journal article" date="2015" name="Antonie Van Leeuwenhoek">
        <title>Pseudooceanicola atlanticus gen. nov. sp. nov., isolated from surface seawater of the Atlantic Ocean and reclassification of Oceanicola batsensis, Oceanicola marinus, Oceanicola nitratireducens, Oceanicola nanhaiensis, Oceanicola antarcticus and Oceanicola flagellatus, as Pseudooceanicola batsensis comb. nov., Pseudooceanicola marinus comb. nov., Pseudooceanicola nitratireducens comb. nov., Pseudooceanicola nanhaiensis comb. nov., Pseudooceanicola antarcticus comb. nov., and Pseudooceanicola flagellatus comb. nov.</title>
        <authorList>
            <person name="Lai Q."/>
            <person name="Li G."/>
            <person name="Liu X."/>
            <person name="Du Y."/>
            <person name="Sun F."/>
            <person name="Shao Z."/>
        </authorList>
    </citation>
    <scope>NUCLEOTIDE SEQUENCE [LARGE SCALE GENOMIC DNA]</scope>
    <source>
        <strain evidence="9 10">22II-s11g</strain>
    </source>
</reference>
<dbReference type="AlphaFoldDB" id="A0A0A0EBY0"/>
<keyword evidence="7 8" id="KW-0472">Membrane</keyword>
<organism evidence="9 10">
    <name type="scientific">Pseudooceanicola atlanticus</name>
    <dbReference type="NCBI Taxonomy" id="1461694"/>
    <lineage>
        <taxon>Bacteria</taxon>
        <taxon>Pseudomonadati</taxon>
        <taxon>Pseudomonadota</taxon>
        <taxon>Alphaproteobacteria</taxon>
        <taxon>Rhodobacterales</taxon>
        <taxon>Paracoccaceae</taxon>
        <taxon>Pseudooceanicola</taxon>
    </lineage>
</organism>
<dbReference type="InterPro" id="IPR052017">
    <property type="entry name" value="TSUP"/>
</dbReference>
<dbReference type="InterPro" id="IPR002781">
    <property type="entry name" value="TM_pro_TauE-like"/>
</dbReference>
<feature type="transmembrane region" description="Helical" evidence="8">
    <location>
        <begin position="14"/>
        <end position="39"/>
    </location>
</feature>
<comment type="caution">
    <text evidence="9">The sequence shown here is derived from an EMBL/GenBank/DDBJ whole genome shotgun (WGS) entry which is preliminary data.</text>
</comment>
<evidence type="ECO:0000256" key="6">
    <source>
        <dbReference type="ARBA" id="ARBA00022989"/>
    </source>
</evidence>
<keyword evidence="4 8" id="KW-1003">Cell membrane</keyword>
<evidence type="ECO:0000313" key="9">
    <source>
        <dbReference type="EMBL" id="KGM47944.1"/>
    </source>
</evidence>
<accession>A0A0A0EBY0</accession>
<dbReference type="Pfam" id="PF01925">
    <property type="entry name" value="TauE"/>
    <property type="match status" value="1"/>
</dbReference>
<dbReference type="PANTHER" id="PTHR30269:SF37">
    <property type="entry name" value="MEMBRANE TRANSPORTER PROTEIN"/>
    <property type="match status" value="1"/>
</dbReference>
<keyword evidence="6 8" id="KW-1133">Transmembrane helix</keyword>
<evidence type="ECO:0000256" key="7">
    <source>
        <dbReference type="ARBA" id="ARBA00023136"/>
    </source>
</evidence>
<evidence type="ECO:0000313" key="10">
    <source>
        <dbReference type="Proteomes" id="UP000030004"/>
    </source>
</evidence>
<protein>
    <recommendedName>
        <fullName evidence="8">Probable membrane transporter protein</fullName>
    </recommendedName>
</protein>
<comment type="subcellular location">
    <subcellularLocation>
        <location evidence="1 8">Cell membrane</location>
        <topology evidence="1 8">Multi-pass membrane protein</topology>
    </subcellularLocation>
</comment>
<keyword evidence="3" id="KW-0813">Transport</keyword>
<dbReference type="OrthoDB" id="9795324at2"/>
<sequence length="250" mass="26195">MPDWLPAGVGGVELAILLATVLVAGIVYGFAGFGAALIYMPVAARIVPIDLAIAAFAVSALASLVTVVPQAISDIDRRGTTIMIGTATVGAFVGLYVLKVTDLIWLRWAVVSVTTLTLLALISGWRYRTVPTDRSRGAIGLSTGFVGGATGLLGPVMVLFQLAGRDGAARNRATSLVFLTTTSVLLLPLMALQGILGIAAIPLGLVMLVPYGFGTWIGRRMFRPEAERLYRGAAYLLIAVAIVIGLPLFD</sequence>
<evidence type="ECO:0000256" key="5">
    <source>
        <dbReference type="ARBA" id="ARBA00022692"/>
    </source>
</evidence>
<dbReference type="GO" id="GO:0005886">
    <property type="term" value="C:plasma membrane"/>
    <property type="evidence" value="ECO:0007669"/>
    <property type="project" value="UniProtKB-SubCell"/>
</dbReference>
<feature type="transmembrane region" description="Helical" evidence="8">
    <location>
        <begin position="78"/>
        <end position="98"/>
    </location>
</feature>
<evidence type="ECO:0000256" key="1">
    <source>
        <dbReference type="ARBA" id="ARBA00004651"/>
    </source>
</evidence>
<dbReference type="Proteomes" id="UP000030004">
    <property type="component" value="Unassembled WGS sequence"/>
</dbReference>
<feature type="transmembrane region" description="Helical" evidence="8">
    <location>
        <begin position="195"/>
        <end position="217"/>
    </location>
</feature>
<dbReference type="STRING" id="1461694.ATO9_15215"/>
<feature type="transmembrane region" description="Helical" evidence="8">
    <location>
        <begin position="229"/>
        <end position="249"/>
    </location>
</feature>
<keyword evidence="10" id="KW-1185">Reference proteome</keyword>
<dbReference type="eggNOG" id="COG0730">
    <property type="taxonomic scope" value="Bacteria"/>
</dbReference>
<feature type="transmembrane region" description="Helical" evidence="8">
    <location>
        <begin position="51"/>
        <end position="72"/>
    </location>
</feature>
<feature type="transmembrane region" description="Helical" evidence="8">
    <location>
        <begin position="137"/>
        <end position="160"/>
    </location>
</feature>
<evidence type="ECO:0000256" key="3">
    <source>
        <dbReference type="ARBA" id="ARBA00022448"/>
    </source>
</evidence>
<evidence type="ECO:0000256" key="4">
    <source>
        <dbReference type="ARBA" id="ARBA00022475"/>
    </source>
</evidence>